<dbReference type="PANTHER" id="PTHR46118">
    <property type="entry name" value="PROTEIN ABHD11"/>
    <property type="match status" value="1"/>
</dbReference>
<proteinExistence type="inferred from homology"/>
<keyword evidence="5" id="KW-1185">Reference proteome</keyword>
<dbReference type="InterPro" id="IPR000073">
    <property type="entry name" value="AB_hydrolase_1"/>
</dbReference>
<dbReference type="RefSeq" id="XP_046061503.1">
    <property type="nucleotide sequence ID" value="XM_046205572.1"/>
</dbReference>
<dbReference type="Proteomes" id="UP000769157">
    <property type="component" value="Unassembled WGS sequence"/>
</dbReference>
<reference evidence="4" key="1">
    <citation type="journal article" date="2021" name="Open Biol.">
        <title>Shared evolutionary footprints suggest mitochondrial oxidative damage underlies multiple complex I losses in fungi.</title>
        <authorList>
            <person name="Schikora-Tamarit M.A."/>
            <person name="Marcet-Houben M."/>
            <person name="Nosek J."/>
            <person name="Gabaldon T."/>
        </authorList>
    </citation>
    <scope>NUCLEOTIDE SEQUENCE</scope>
    <source>
        <strain evidence="4">CBS6075</strain>
    </source>
</reference>
<comment type="caution">
    <text evidence="4">The sequence shown here is derived from an EMBL/GenBank/DDBJ whole genome shotgun (WGS) entry which is preliminary data.</text>
</comment>
<reference evidence="4" key="2">
    <citation type="submission" date="2021-01" db="EMBL/GenBank/DDBJ databases">
        <authorList>
            <person name="Schikora-Tamarit M.A."/>
        </authorList>
    </citation>
    <scope>NUCLEOTIDE SEQUENCE</scope>
    <source>
        <strain evidence="4">CBS6075</strain>
    </source>
</reference>
<dbReference type="PANTHER" id="PTHR46118:SF4">
    <property type="entry name" value="PROTEIN ABHD11"/>
    <property type="match status" value="1"/>
</dbReference>
<evidence type="ECO:0000313" key="4">
    <source>
        <dbReference type="EMBL" id="KAH3666299.1"/>
    </source>
</evidence>
<name>A0A9P8P7W2_9ASCO</name>
<comment type="similarity">
    <text evidence="1">Belongs to the AB hydrolase superfamily.</text>
</comment>
<dbReference type="EMBL" id="JAEUBE010000295">
    <property type="protein sequence ID" value="KAH3666299.1"/>
    <property type="molecule type" value="Genomic_DNA"/>
</dbReference>
<dbReference type="OrthoDB" id="8119704at2759"/>
<dbReference type="Gene3D" id="3.40.50.1820">
    <property type="entry name" value="alpha/beta hydrolase"/>
    <property type="match status" value="1"/>
</dbReference>
<dbReference type="SUPFAM" id="SSF53474">
    <property type="entry name" value="alpha/beta-Hydrolases"/>
    <property type="match status" value="1"/>
</dbReference>
<organism evidence="4 5">
    <name type="scientific">Ogataea philodendri</name>
    <dbReference type="NCBI Taxonomy" id="1378263"/>
    <lineage>
        <taxon>Eukaryota</taxon>
        <taxon>Fungi</taxon>
        <taxon>Dikarya</taxon>
        <taxon>Ascomycota</taxon>
        <taxon>Saccharomycotina</taxon>
        <taxon>Pichiomycetes</taxon>
        <taxon>Pichiales</taxon>
        <taxon>Pichiaceae</taxon>
        <taxon>Ogataea</taxon>
    </lineage>
</organism>
<dbReference type="GO" id="GO:0005739">
    <property type="term" value="C:mitochondrion"/>
    <property type="evidence" value="ECO:0007669"/>
    <property type="project" value="TreeGrafter"/>
</dbReference>
<dbReference type="Pfam" id="PF00561">
    <property type="entry name" value="Abhydrolase_1"/>
    <property type="match status" value="1"/>
</dbReference>
<sequence>MRTNGSLTFALYCTAMSTRFIEVVVELEPYLDSLVVHPTSRNASRKTLTNKIRIIPILGPLRSRNTNAIATNYRATRVIYICWFIARLEALVCQTWRTGQFACWRESRISHRLITDTVLKQLLVSKNMSRFDGVLKKITRIPKRGHPSLAYDLFRPSTVSQTPPLVFLHGILGNRKHNRHAGKTLAENLKTSVLLPDLTNHGDSLNTPVHSYKGMSEDLAHLFREPALKETFANGYIMIGHSMGGKTAMYHALDYPDLVKAVITVDNIPYKNPEETSPEFGRFSKFFRFVESLPSENGLSRLEDVDRKLKELESDATFRKFLVSNFGKHKSDSFYHPKIPGKVLEDSLKSLIEFDVDPGKIYSGPLLIIRALNSPFVGTVDRPAVEKHFPNFDVVDFNTTHWVISDDEAGFVSAVKNWLSDQDLAG</sequence>
<dbReference type="GeneID" id="70236453"/>
<dbReference type="AlphaFoldDB" id="A0A9P8P7W2"/>
<evidence type="ECO:0000256" key="2">
    <source>
        <dbReference type="ARBA" id="ARBA00022801"/>
    </source>
</evidence>
<evidence type="ECO:0000259" key="3">
    <source>
        <dbReference type="Pfam" id="PF00561"/>
    </source>
</evidence>
<dbReference type="GO" id="GO:0052689">
    <property type="term" value="F:carboxylic ester hydrolase activity"/>
    <property type="evidence" value="ECO:0007669"/>
    <property type="project" value="TreeGrafter"/>
</dbReference>
<accession>A0A9P8P7W2</accession>
<gene>
    <name evidence="4" type="ORF">OGAPHI_004488</name>
</gene>
<evidence type="ECO:0000313" key="5">
    <source>
        <dbReference type="Proteomes" id="UP000769157"/>
    </source>
</evidence>
<protein>
    <recommendedName>
        <fullName evidence="3">AB hydrolase-1 domain-containing protein</fullName>
    </recommendedName>
</protein>
<feature type="domain" description="AB hydrolase-1" evidence="3">
    <location>
        <begin position="163"/>
        <end position="406"/>
    </location>
</feature>
<dbReference type="InterPro" id="IPR029058">
    <property type="entry name" value="AB_hydrolase_fold"/>
</dbReference>
<keyword evidence="2" id="KW-0378">Hydrolase</keyword>
<evidence type="ECO:0000256" key="1">
    <source>
        <dbReference type="ARBA" id="ARBA00008645"/>
    </source>
</evidence>